<evidence type="ECO:0000256" key="2">
    <source>
        <dbReference type="ARBA" id="ARBA00009993"/>
    </source>
</evidence>
<keyword evidence="4" id="KW-0539">Nucleus</keyword>
<keyword evidence="6" id="KW-1185">Reference proteome</keyword>
<dbReference type="InParanoid" id="A0A0B2ULQ6"/>
<dbReference type="HOGENOM" id="CLU_130038_4_0_1"/>
<dbReference type="STRING" id="1354746.A0A0B2ULQ6"/>
<evidence type="ECO:0000256" key="4">
    <source>
        <dbReference type="ARBA" id="ARBA00023242"/>
    </source>
</evidence>
<protein>
    <recommendedName>
        <fullName evidence="3">Elongin-C</fullName>
    </recommendedName>
</protein>
<evidence type="ECO:0000256" key="1">
    <source>
        <dbReference type="ARBA" id="ARBA00004123"/>
    </source>
</evidence>
<dbReference type="GeneID" id="26261630"/>
<dbReference type="InterPro" id="IPR001232">
    <property type="entry name" value="SKP1-like"/>
</dbReference>
<evidence type="ECO:0000313" key="6">
    <source>
        <dbReference type="Proteomes" id="UP000031056"/>
    </source>
</evidence>
<comment type="caution">
    <text evidence="5">The sequence shown here is derived from an EMBL/GenBank/DDBJ whole genome shotgun (WGS) entry which is preliminary data.</text>
</comment>
<organism evidence="5 6">
    <name type="scientific">Ordospora colligata OC4</name>
    <dbReference type="NCBI Taxonomy" id="1354746"/>
    <lineage>
        <taxon>Eukaryota</taxon>
        <taxon>Fungi</taxon>
        <taxon>Fungi incertae sedis</taxon>
        <taxon>Microsporidia</taxon>
        <taxon>Ordosporidae</taxon>
        <taxon>Ordospora</taxon>
    </lineage>
</organism>
<dbReference type="Gene3D" id="3.30.710.10">
    <property type="entry name" value="Potassium Channel Kv1.1, Chain A"/>
    <property type="match status" value="1"/>
</dbReference>
<dbReference type="SMART" id="SM00512">
    <property type="entry name" value="Skp1"/>
    <property type="match status" value="1"/>
</dbReference>
<dbReference type="OrthoDB" id="249087at2759"/>
<dbReference type="FunFam" id="3.30.710.10:FF:000035">
    <property type="entry name" value="Elongin C transcription elongation factor"/>
    <property type="match status" value="1"/>
</dbReference>
<dbReference type="AlphaFoldDB" id="A0A0B2ULQ6"/>
<evidence type="ECO:0000313" key="5">
    <source>
        <dbReference type="EMBL" id="KHN69992.1"/>
    </source>
</evidence>
<dbReference type="InterPro" id="IPR039948">
    <property type="entry name" value="ELC1"/>
</dbReference>
<sequence length="96" mass="11123">MQNKVKVISSDSKELFLDYEVAIQSQILKAFFGRPSMFKESVSRTIGLPIKAKYLKKAIDFLEYKRSFDPSKDHEEFKIEDTEALDILDIAAYLKI</sequence>
<reference evidence="5 6" key="1">
    <citation type="journal article" date="2014" name="MBio">
        <title>The Ordospora colligata genome; evolution of extreme reduction in microsporidia and host-to-parasite horizontal gene transfer.</title>
        <authorList>
            <person name="Pombert J.-F."/>
            <person name="Haag K.L."/>
            <person name="Beidas S."/>
            <person name="Ebert D."/>
            <person name="Keeling P.J."/>
        </authorList>
    </citation>
    <scope>NUCLEOTIDE SEQUENCE [LARGE SCALE GENOMIC DNA]</scope>
    <source>
        <strain evidence="5 6">OC4</strain>
    </source>
</reference>
<dbReference type="Proteomes" id="UP000031056">
    <property type="component" value="Unassembled WGS sequence"/>
</dbReference>
<comment type="subcellular location">
    <subcellularLocation>
        <location evidence="1">Nucleus</location>
    </subcellularLocation>
</comment>
<dbReference type="RefSeq" id="XP_014564034.1">
    <property type="nucleotide sequence ID" value="XM_014708548.1"/>
</dbReference>
<dbReference type="EMBL" id="JOKQ01000004">
    <property type="protein sequence ID" value="KHN69992.1"/>
    <property type="molecule type" value="Genomic_DNA"/>
</dbReference>
<name>A0A0B2ULQ6_9MICR</name>
<dbReference type="GO" id="GO:0005634">
    <property type="term" value="C:nucleus"/>
    <property type="evidence" value="ECO:0007669"/>
    <property type="project" value="UniProtKB-SubCell"/>
</dbReference>
<gene>
    <name evidence="5" type="ORF">M896_041920</name>
</gene>
<accession>A0A0B2ULQ6</accession>
<dbReference type="GO" id="GO:0006511">
    <property type="term" value="P:ubiquitin-dependent protein catabolic process"/>
    <property type="evidence" value="ECO:0007669"/>
    <property type="project" value="InterPro"/>
</dbReference>
<comment type="similarity">
    <text evidence="2">Belongs to the SKP1 family.</text>
</comment>
<evidence type="ECO:0000256" key="3">
    <source>
        <dbReference type="ARBA" id="ARBA00021347"/>
    </source>
</evidence>
<dbReference type="PANTHER" id="PTHR20648">
    <property type="entry name" value="ELONGIN-C"/>
    <property type="match status" value="1"/>
</dbReference>
<dbReference type="VEuPathDB" id="MicrosporidiaDB:M896_041920"/>
<proteinExistence type="inferred from homology"/>
<dbReference type="InterPro" id="IPR011333">
    <property type="entry name" value="SKP1/BTB/POZ_sf"/>
</dbReference>
<dbReference type="SUPFAM" id="SSF54695">
    <property type="entry name" value="POZ domain"/>
    <property type="match status" value="1"/>
</dbReference>